<dbReference type="EMBL" id="CP017305">
    <property type="protein sequence ID" value="AOS83672.1"/>
    <property type="molecule type" value="Genomic_DNA"/>
</dbReference>
<dbReference type="GO" id="GO:0005886">
    <property type="term" value="C:plasma membrane"/>
    <property type="evidence" value="ECO:0007669"/>
    <property type="project" value="UniProtKB-SubCell"/>
</dbReference>
<feature type="transmembrane region" description="Helical" evidence="8">
    <location>
        <begin position="272"/>
        <end position="291"/>
    </location>
</feature>
<evidence type="ECO:0000256" key="5">
    <source>
        <dbReference type="ARBA" id="ARBA00022692"/>
    </source>
</evidence>
<evidence type="ECO:0000313" key="11">
    <source>
        <dbReference type="Proteomes" id="UP000095185"/>
    </source>
</evidence>
<evidence type="ECO:0000256" key="4">
    <source>
        <dbReference type="ARBA" id="ARBA00022475"/>
    </source>
</evidence>
<dbReference type="InterPro" id="IPR013525">
    <property type="entry name" value="ABC2_TM"/>
</dbReference>
<proteinExistence type="inferred from homology"/>
<dbReference type="InterPro" id="IPR051449">
    <property type="entry name" value="ABC-2_transporter_component"/>
</dbReference>
<keyword evidence="6 8" id="KW-1133">Transmembrane helix</keyword>
<gene>
    <name evidence="10" type="ORF">BIU88_05625</name>
</gene>
<feature type="transmembrane region" description="Helical" evidence="8">
    <location>
        <begin position="240"/>
        <end position="260"/>
    </location>
</feature>
<feature type="transmembrane region" description="Helical" evidence="8">
    <location>
        <begin position="191"/>
        <end position="214"/>
    </location>
</feature>
<comment type="similarity">
    <text evidence="2">Belongs to the ABC-2 integral membrane protein family.</text>
</comment>
<evidence type="ECO:0000259" key="9">
    <source>
        <dbReference type="PROSITE" id="PS51012"/>
    </source>
</evidence>
<evidence type="ECO:0000313" key="10">
    <source>
        <dbReference type="EMBL" id="AOS83672.1"/>
    </source>
</evidence>
<reference evidence="10" key="1">
    <citation type="submission" date="2016-09" db="EMBL/GenBank/DDBJ databases">
        <title>Genome sequence of Chlorobaculum limnaeum.</title>
        <authorList>
            <person name="Liu Z."/>
            <person name="Tank M."/>
            <person name="Bryant D.A."/>
        </authorList>
    </citation>
    <scope>NUCLEOTIDE SEQUENCE [LARGE SCALE GENOMIC DNA]</scope>
    <source>
        <strain evidence="10">DSM 1677</strain>
    </source>
</reference>
<feature type="transmembrane region" description="Helical" evidence="8">
    <location>
        <begin position="358"/>
        <end position="377"/>
    </location>
</feature>
<keyword evidence="5 8" id="KW-0812">Transmembrane</keyword>
<name>A0A1D8CXM0_CHLLM</name>
<dbReference type="STRING" id="274537.BIU88_05625"/>
<accession>A0A1D8CXM0</accession>
<protein>
    <submittedName>
        <fullName evidence="10">ABC transporter permease</fullName>
    </submittedName>
</protein>
<dbReference type="OrthoDB" id="9808686at2"/>
<dbReference type="InterPro" id="IPR047817">
    <property type="entry name" value="ABC2_TM_bact-type"/>
</dbReference>
<dbReference type="PANTHER" id="PTHR30294">
    <property type="entry name" value="MEMBRANE COMPONENT OF ABC TRANSPORTER YHHJ-RELATED"/>
    <property type="match status" value="1"/>
</dbReference>
<dbReference type="GO" id="GO:0140359">
    <property type="term" value="F:ABC-type transporter activity"/>
    <property type="evidence" value="ECO:0007669"/>
    <property type="project" value="InterPro"/>
</dbReference>
<keyword evidence="7 8" id="KW-0472">Membrane</keyword>
<evidence type="ECO:0000256" key="3">
    <source>
        <dbReference type="ARBA" id="ARBA00022448"/>
    </source>
</evidence>
<feature type="domain" description="ABC transmembrane type-2" evidence="9">
    <location>
        <begin position="154"/>
        <end position="383"/>
    </location>
</feature>
<dbReference type="PROSITE" id="PS51012">
    <property type="entry name" value="ABC_TM2"/>
    <property type="match status" value="1"/>
</dbReference>
<evidence type="ECO:0000256" key="2">
    <source>
        <dbReference type="ARBA" id="ARBA00007783"/>
    </source>
</evidence>
<organism evidence="10 11">
    <name type="scientific">Chlorobaculum limnaeum</name>
    <dbReference type="NCBI Taxonomy" id="274537"/>
    <lineage>
        <taxon>Bacteria</taxon>
        <taxon>Pseudomonadati</taxon>
        <taxon>Chlorobiota</taxon>
        <taxon>Chlorobiia</taxon>
        <taxon>Chlorobiales</taxon>
        <taxon>Chlorobiaceae</taxon>
        <taxon>Chlorobaculum</taxon>
    </lineage>
</organism>
<feature type="transmembrane region" description="Helical" evidence="8">
    <location>
        <begin position="31"/>
        <end position="51"/>
    </location>
</feature>
<evidence type="ECO:0000256" key="1">
    <source>
        <dbReference type="ARBA" id="ARBA00004651"/>
    </source>
</evidence>
<feature type="transmembrane region" description="Helical" evidence="8">
    <location>
        <begin position="303"/>
        <end position="322"/>
    </location>
</feature>
<evidence type="ECO:0000256" key="6">
    <source>
        <dbReference type="ARBA" id="ARBA00022989"/>
    </source>
</evidence>
<dbReference type="Proteomes" id="UP000095185">
    <property type="component" value="Chromosome"/>
</dbReference>
<evidence type="ECO:0000256" key="8">
    <source>
        <dbReference type="SAM" id="Phobius"/>
    </source>
</evidence>
<keyword evidence="11" id="KW-1185">Reference proteome</keyword>
<dbReference type="Gene3D" id="3.40.1710.10">
    <property type="entry name" value="abc type-2 transporter like domain"/>
    <property type="match status" value="1"/>
</dbReference>
<keyword evidence="4" id="KW-1003">Cell membrane</keyword>
<dbReference type="Pfam" id="PF12698">
    <property type="entry name" value="ABC2_membrane_3"/>
    <property type="match status" value="1"/>
</dbReference>
<comment type="subcellular location">
    <subcellularLocation>
        <location evidence="1">Cell membrane</location>
        <topology evidence="1">Multi-pass membrane protein</topology>
    </subcellularLocation>
</comment>
<keyword evidence="3" id="KW-0813">Transport</keyword>
<sequence length="385" mass="43356">MTDWADKIRGSLTVVGHLLRKEFLQIFRNRGMLPIIFIMPFIQLVILSNAATFDVPEVRFHLQDFDRSALSDRLVKRFTSTGYFKMTGESFQQKSGIDALVAGNSEMVLVIPEDFEHEMMTGGHARIQLLIDAEDGFTAGVIRGYANEIASSFYRDLPALLPQMAGLAEVSPVIDIRSRGWYNPELIYTDYMVPGVLVVLVTLIGLFLSGMNVVREREIGTIDQINVTPIRRWQFITGKLVPFWIIGLGELTVGLIIARIGFHVPMLGNYGVIYLVAAIYMLVVLGMGLLISTITESQQQAMFIAWFFMVIFTLLSGLFTPIESMPHWAQNLTMANPVRHFVDIMRRVMLKGAGIRNITTPLFMLVLQAIILLSFAINRYRKVSA</sequence>
<evidence type="ECO:0000256" key="7">
    <source>
        <dbReference type="ARBA" id="ARBA00023136"/>
    </source>
</evidence>
<dbReference type="AlphaFoldDB" id="A0A1D8CXM0"/>
<dbReference type="KEGG" id="clz:BIU88_05625"/>
<dbReference type="PANTHER" id="PTHR30294:SF29">
    <property type="entry name" value="MULTIDRUG ABC TRANSPORTER PERMEASE YBHS-RELATED"/>
    <property type="match status" value="1"/>
</dbReference>